<dbReference type="AlphaFoldDB" id="A0A9W6UA73"/>
<evidence type="ECO:0000313" key="2">
    <source>
        <dbReference type="Proteomes" id="UP001165083"/>
    </source>
</evidence>
<sequence length="184" mass="20786">MFGSNFFKSDKVLPTRACIMNECPSPVSTPSILLRIAVINQGDFRQPVPNKNQPDSDNVFWGGVLTDESVGPQGKRLLRSESESTVSTIDEEGDEARVISVSGATQSIKTFVQKLRAWIKNDFSKKFTEYMNDGKTPAAVRKELDESGAYMSWALLSRNKHYAERYEAWLKQYHPKSPLLHREA</sequence>
<protein>
    <submittedName>
        <fullName evidence="1">Unnamed protein product</fullName>
    </submittedName>
</protein>
<evidence type="ECO:0000313" key="1">
    <source>
        <dbReference type="EMBL" id="GMF29547.1"/>
    </source>
</evidence>
<organism evidence="1 2">
    <name type="scientific">Phytophthora lilii</name>
    <dbReference type="NCBI Taxonomy" id="2077276"/>
    <lineage>
        <taxon>Eukaryota</taxon>
        <taxon>Sar</taxon>
        <taxon>Stramenopiles</taxon>
        <taxon>Oomycota</taxon>
        <taxon>Peronosporomycetes</taxon>
        <taxon>Peronosporales</taxon>
        <taxon>Peronosporaceae</taxon>
        <taxon>Phytophthora</taxon>
    </lineage>
</organism>
<comment type="caution">
    <text evidence="1">The sequence shown here is derived from an EMBL/GenBank/DDBJ whole genome shotgun (WGS) entry which is preliminary data.</text>
</comment>
<accession>A0A9W6UA73</accession>
<dbReference type="Proteomes" id="UP001165083">
    <property type="component" value="Unassembled WGS sequence"/>
</dbReference>
<reference evidence="1" key="1">
    <citation type="submission" date="2023-04" db="EMBL/GenBank/DDBJ databases">
        <title>Phytophthora lilii NBRC 32176.</title>
        <authorList>
            <person name="Ichikawa N."/>
            <person name="Sato H."/>
            <person name="Tonouchi N."/>
        </authorList>
    </citation>
    <scope>NUCLEOTIDE SEQUENCE</scope>
    <source>
        <strain evidence="1">NBRC 32176</strain>
    </source>
</reference>
<dbReference type="EMBL" id="BSXW01000785">
    <property type="protein sequence ID" value="GMF29547.1"/>
    <property type="molecule type" value="Genomic_DNA"/>
</dbReference>
<keyword evidence="2" id="KW-1185">Reference proteome</keyword>
<proteinExistence type="predicted"/>
<gene>
    <name evidence="1" type="ORF">Plil01_001255400</name>
</gene>
<name>A0A9W6UA73_9STRA</name>